<dbReference type="GO" id="GO:0006412">
    <property type="term" value="P:translation"/>
    <property type="evidence" value="ECO:0007669"/>
    <property type="project" value="TreeGrafter"/>
</dbReference>
<evidence type="ECO:0000256" key="2">
    <source>
        <dbReference type="ARBA" id="ARBA00010152"/>
    </source>
</evidence>
<evidence type="ECO:0000256" key="6">
    <source>
        <dbReference type="ARBA" id="ARBA00023274"/>
    </source>
</evidence>
<accession>A0A9C7UTD9</accession>
<dbReference type="PANTHER" id="PTHR21338">
    <property type="entry name" value="MITOCHONDRIAL RIBOSOMAL PROTEIN L41"/>
    <property type="match status" value="1"/>
</dbReference>
<keyword evidence="3" id="KW-0809">Transit peptide</keyword>
<organism evidence="7 8">
    <name type="scientific">Galdieria partita</name>
    <dbReference type="NCBI Taxonomy" id="83374"/>
    <lineage>
        <taxon>Eukaryota</taxon>
        <taxon>Rhodophyta</taxon>
        <taxon>Bangiophyceae</taxon>
        <taxon>Galdieriales</taxon>
        <taxon>Galdieriaceae</taxon>
        <taxon>Galdieria</taxon>
    </lineage>
</organism>
<dbReference type="Proteomes" id="UP001061958">
    <property type="component" value="Unassembled WGS sequence"/>
</dbReference>
<evidence type="ECO:0008006" key="9">
    <source>
        <dbReference type="Google" id="ProtNLM"/>
    </source>
</evidence>
<dbReference type="Pfam" id="PF09809">
    <property type="entry name" value="MRP-L27"/>
    <property type="match status" value="1"/>
</dbReference>
<dbReference type="OrthoDB" id="408933at2759"/>
<dbReference type="EMBL" id="BQMJ01000057">
    <property type="protein sequence ID" value="GJQ14587.1"/>
    <property type="molecule type" value="Genomic_DNA"/>
</dbReference>
<gene>
    <name evidence="7" type="ORF">GpartN1_g6378.t1</name>
</gene>
<keyword evidence="4" id="KW-0689">Ribosomal protein</keyword>
<evidence type="ECO:0000256" key="1">
    <source>
        <dbReference type="ARBA" id="ARBA00004173"/>
    </source>
</evidence>
<evidence type="ECO:0000256" key="3">
    <source>
        <dbReference type="ARBA" id="ARBA00022946"/>
    </source>
</evidence>
<protein>
    <recommendedName>
        <fullName evidence="9">Mitochondrial ribosomal protein L41</fullName>
    </recommendedName>
</protein>
<keyword evidence="5" id="KW-0496">Mitochondrion</keyword>
<comment type="similarity">
    <text evidence="2">Belongs to the mitochondrion-specific ribosomal protein mL41 family.</text>
</comment>
<reference evidence="7" key="2">
    <citation type="submission" date="2022-01" db="EMBL/GenBank/DDBJ databases">
        <authorList>
            <person name="Hirooka S."/>
            <person name="Miyagishima S.Y."/>
        </authorList>
    </citation>
    <scope>NUCLEOTIDE SEQUENCE</scope>
    <source>
        <strain evidence="7">NBRC 102759</strain>
    </source>
</reference>
<evidence type="ECO:0000313" key="7">
    <source>
        <dbReference type="EMBL" id="GJQ14587.1"/>
    </source>
</evidence>
<comment type="caution">
    <text evidence="7">The sequence shown here is derived from an EMBL/GenBank/DDBJ whole genome shotgun (WGS) entry which is preliminary data.</text>
</comment>
<dbReference type="InterPro" id="IPR019189">
    <property type="entry name" value="Ribosomal_mL41"/>
</dbReference>
<keyword evidence="8" id="KW-1185">Reference proteome</keyword>
<dbReference type="AlphaFoldDB" id="A0A9C7UTD9"/>
<reference evidence="7" key="1">
    <citation type="journal article" date="2022" name="Proc. Natl. Acad. Sci. U.S.A.">
        <title>Life cycle and functional genomics of the unicellular red alga Galdieria for elucidating algal and plant evolution and industrial use.</title>
        <authorList>
            <person name="Hirooka S."/>
            <person name="Itabashi T."/>
            <person name="Ichinose T.M."/>
            <person name="Onuma R."/>
            <person name="Fujiwara T."/>
            <person name="Yamashita S."/>
            <person name="Jong L.W."/>
            <person name="Tomita R."/>
            <person name="Iwane A.H."/>
            <person name="Miyagishima S.Y."/>
        </authorList>
    </citation>
    <scope>NUCLEOTIDE SEQUENCE</scope>
    <source>
        <strain evidence="7">NBRC 102759</strain>
    </source>
</reference>
<keyword evidence="6" id="KW-0687">Ribonucleoprotein</keyword>
<proteinExistence type="inferred from homology"/>
<dbReference type="GO" id="GO:0005762">
    <property type="term" value="C:mitochondrial large ribosomal subunit"/>
    <property type="evidence" value="ECO:0007669"/>
    <property type="project" value="InterPro"/>
</dbReference>
<evidence type="ECO:0000313" key="8">
    <source>
        <dbReference type="Proteomes" id="UP001061958"/>
    </source>
</evidence>
<evidence type="ECO:0000256" key="5">
    <source>
        <dbReference type="ARBA" id="ARBA00023128"/>
    </source>
</evidence>
<comment type="subcellular location">
    <subcellularLocation>
        <location evidence="1">Mitochondrion</location>
    </subcellularLocation>
</comment>
<dbReference type="PANTHER" id="PTHR21338:SF0">
    <property type="entry name" value="LARGE RIBOSOMAL SUBUNIT PROTEIN ML41"/>
    <property type="match status" value="1"/>
</dbReference>
<evidence type="ECO:0000256" key="4">
    <source>
        <dbReference type="ARBA" id="ARBA00022980"/>
    </source>
</evidence>
<dbReference type="GO" id="GO:0003735">
    <property type="term" value="F:structural constituent of ribosome"/>
    <property type="evidence" value="ECO:0007669"/>
    <property type="project" value="InterPro"/>
</dbReference>
<sequence>MLRGVFQLVTGVTRGLGGRKVRRRFPDVDEKHPKGKFFQESKQKRFGARTRRSGFLMQWSKVPNIVVPDLRDFELKPYVSEKAAKVFTPPLDSSTAKITERVTGDSTIVHSS</sequence>
<name>A0A9C7UTD9_9RHOD</name>